<dbReference type="WBParaSite" id="ACRNAN_Path_1452.g5698.t1">
    <property type="protein sequence ID" value="ACRNAN_Path_1452.g5698.t1"/>
    <property type="gene ID" value="ACRNAN_Path_1452.g5698"/>
</dbReference>
<reference evidence="3" key="1">
    <citation type="submission" date="2022-11" db="UniProtKB">
        <authorList>
            <consortium name="WormBaseParasite"/>
        </authorList>
    </citation>
    <scope>IDENTIFICATION</scope>
</reference>
<evidence type="ECO:0000313" key="3">
    <source>
        <dbReference type="WBParaSite" id="ACRNAN_Path_1452.g5698.t1"/>
    </source>
</evidence>
<feature type="chain" id="PRO_5038000004" evidence="1">
    <location>
        <begin position="19"/>
        <end position="310"/>
    </location>
</feature>
<keyword evidence="1" id="KW-0732">Signal</keyword>
<feature type="signal peptide" evidence="1">
    <location>
        <begin position="1"/>
        <end position="18"/>
    </location>
</feature>
<accession>A0A914C0Q9</accession>
<evidence type="ECO:0000313" key="2">
    <source>
        <dbReference type="Proteomes" id="UP000887540"/>
    </source>
</evidence>
<proteinExistence type="predicted"/>
<keyword evidence="2" id="KW-1185">Reference proteome</keyword>
<name>A0A914C0Q9_9BILA</name>
<protein>
    <submittedName>
        <fullName evidence="3">Uncharacterized protein</fullName>
    </submittedName>
</protein>
<organism evidence="2 3">
    <name type="scientific">Acrobeloides nanus</name>
    <dbReference type="NCBI Taxonomy" id="290746"/>
    <lineage>
        <taxon>Eukaryota</taxon>
        <taxon>Metazoa</taxon>
        <taxon>Ecdysozoa</taxon>
        <taxon>Nematoda</taxon>
        <taxon>Chromadorea</taxon>
        <taxon>Rhabditida</taxon>
        <taxon>Tylenchina</taxon>
        <taxon>Cephalobomorpha</taxon>
        <taxon>Cephaloboidea</taxon>
        <taxon>Cephalobidae</taxon>
        <taxon>Acrobeloides</taxon>
    </lineage>
</organism>
<dbReference type="AlphaFoldDB" id="A0A914C0Q9"/>
<evidence type="ECO:0000256" key="1">
    <source>
        <dbReference type="SAM" id="SignalP"/>
    </source>
</evidence>
<sequence length="310" mass="36815">MKIFYLFLFATILSILQASSFEESLEYESYESFEEEERRLKTKNEESYDEDEFLRSIVQDFFDDQKFKEDQFDPDIVKIYFKLTEKERQCFFNGSRLVKETIAEKGFDKAMEFVDNYCPSIHDNAEILYSWLQNFAKKTSDFFLNFHVGLPESIQAPLMKIGNVSKWMDMDENDEYEDQNIFEIYKVLDQILNASEEDRNALAKKHPFMAPFVIGKLRADSIIIVRNVIIMYKNESSENSNLFEAAEAFENWFVGLKQELLEYFNTRQRPDKVLKGGMDRLITIVLGQFYDSLNFDSIGELYEVYENKRW</sequence>
<dbReference type="Proteomes" id="UP000887540">
    <property type="component" value="Unplaced"/>
</dbReference>